<keyword evidence="6" id="KW-0804">Transcription</keyword>
<evidence type="ECO:0000256" key="5">
    <source>
        <dbReference type="ARBA" id="ARBA00023159"/>
    </source>
</evidence>
<dbReference type="EMBL" id="SZYD01000243">
    <property type="protein sequence ID" value="KAD2015375.1"/>
    <property type="molecule type" value="Genomic_DNA"/>
</dbReference>
<gene>
    <name evidence="11" type="ORF">E3N88_42024</name>
</gene>
<keyword evidence="12" id="KW-1185">Reference proteome</keyword>
<evidence type="ECO:0000313" key="12">
    <source>
        <dbReference type="Proteomes" id="UP000326396"/>
    </source>
</evidence>
<dbReference type="InterPro" id="IPR016177">
    <property type="entry name" value="DNA-bd_dom_sf"/>
</dbReference>
<dbReference type="FunFam" id="3.30.730.10:FF:000001">
    <property type="entry name" value="Ethylene-responsive transcription factor 2"/>
    <property type="match status" value="1"/>
</dbReference>
<evidence type="ECO:0000256" key="6">
    <source>
        <dbReference type="ARBA" id="ARBA00023163"/>
    </source>
</evidence>
<evidence type="ECO:0000313" key="11">
    <source>
        <dbReference type="EMBL" id="KAD2015375.1"/>
    </source>
</evidence>
<feature type="compositionally biased region" description="Polar residues" evidence="9">
    <location>
        <begin position="118"/>
        <end position="128"/>
    </location>
</feature>
<organism evidence="11 12">
    <name type="scientific">Mikania micrantha</name>
    <name type="common">bitter vine</name>
    <dbReference type="NCBI Taxonomy" id="192012"/>
    <lineage>
        <taxon>Eukaryota</taxon>
        <taxon>Viridiplantae</taxon>
        <taxon>Streptophyta</taxon>
        <taxon>Embryophyta</taxon>
        <taxon>Tracheophyta</taxon>
        <taxon>Spermatophyta</taxon>
        <taxon>Magnoliopsida</taxon>
        <taxon>eudicotyledons</taxon>
        <taxon>Gunneridae</taxon>
        <taxon>Pentapetalae</taxon>
        <taxon>asterids</taxon>
        <taxon>campanulids</taxon>
        <taxon>Asterales</taxon>
        <taxon>Asteraceae</taxon>
        <taxon>Asteroideae</taxon>
        <taxon>Heliantheae alliance</taxon>
        <taxon>Eupatorieae</taxon>
        <taxon>Mikania</taxon>
    </lineage>
</organism>
<dbReference type="GO" id="GO:0003677">
    <property type="term" value="F:DNA binding"/>
    <property type="evidence" value="ECO:0007669"/>
    <property type="project" value="UniProtKB-KW"/>
</dbReference>
<keyword evidence="2" id="KW-0611">Plant defense</keyword>
<evidence type="ECO:0000256" key="8">
    <source>
        <dbReference type="ARBA" id="ARBA00024343"/>
    </source>
</evidence>
<dbReference type="AlphaFoldDB" id="A0A5N6LIY7"/>
<dbReference type="OrthoDB" id="1932364at2759"/>
<proteinExistence type="inferred from homology"/>
<dbReference type="PRINTS" id="PR00367">
    <property type="entry name" value="ETHRSPELEMNT"/>
</dbReference>
<name>A0A5N6LIY7_9ASTR</name>
<keyword evidence="5" id="KW-0010">Activator</keyword>
<keyword evidence="4" id="KW-0238">DNA-binding</keyword>
<evidence type="ECO:0000256" key="4">
    <source>
        <dbReference type="ARBA" id="ARBA00023125"/>
    </source>
</evidence>
<evidence type="ECO:0000256" key="1">
    <source>
        <dbReference type="ARBA" id="ARBA00004123"/>
    </source>
</evidence>
<dbReference type="Pfam" id="PF00847">
    <property type="entry name" value="AP2"/>
    <property type="match status" value="1"/>
</dbReference>
<dbReference type="Gene3D" id="3.30.730.10">
    <property type="entry name" value="AP2/ERF domain"/>
    <property type="match status" value="1"/>
</dbReference>
<dbReference type="CDD" id="cd00018">
    <property type="entry name" value="AP2"/>
    <property type="match status" value="1"/>
</dbReference>
<dbReference type="PROSITE" id="PS51032">
    <property type="entry name" value="AP2_ERF"/>
    <property type="match status" value="1"/>
</dbReference>
<reference evidence="11 12" key="1">
    <citation type="submission" date="2019-05" db="EMBL/GenBank/DDBJ databases">
        <title>Mikania micrantha, genome provides insights into the molecular mechanism of rapid growth.</title>
        <authorList>
            <person name="Liu B."/>
        </authorList>
    </citation>
    <scope>NUCLEOTIDE SEQUENCE [LARGE SCALE GENOMIC DNA]</scope>
    <source>
        <strain evidence="11">NLD-2019</strain>
        <tissue evidence="11">Leaf</tissue>
    </source>
</reference>
<dbReference type="SMART" id="SM00380">
    <property type="entry name" value="AP2"/>
    <property type="match status" value="1"/>
</dbReference>
<dbReference type="Proteomes" id="UP000326396">
    <property type="component" value="Unassembled WGS sequence"/>
</dbReference>
<sequence length="312" mass="35683">MYHGQEMTRLEEVQAAAERRQATVEDEGKPRSRQELRLIGDKCRRQNQCQMIKVNYRGQTLIRKKERIQEQPEKKETMGSVYDEERDNENYVFLGRVTTKHGLTGCPKLSYAIMRSKPTPNSQNPQTRTVKRTRDSSTKHPVYHGVRMRSWGKWVSEIREPRKKSRIWLGTFPTPQMAARAHDVAAVCIKGTSAILNFPELAGSLPRPVSCSPRDVQTAAAKAAAMTEFDSPSSCTETTSDELDEIIELPVLGSSFDSLKLKNEFVYSDLVVDGWLYPPPWMNNDGDDQEDRYVSGQEQLNSTAFESLWWNY</sequence>
<evidence type="ECO:0000256" key="9">
    <source>
        <dbReference type="SAM" id="MobiDB-lite"/>
    </source>
</evidence>
<protein>
    <recommendedName>
        <fullName evidence="10">AP2/ERF domain-containing protein</fullName>
    </recommendedName>
</protein>
<feature type="domain" description="AP2/ERF" evidence="10">
    <location>
        <begin position="142"/>
        <end position="199"/>
    </location>
</feature>
<evidence type="ECO:0000256" key="3">
    <source>
        <dbReference type="ARBA" id="ARBA00023015"/>
    </source>
</evidence>
<evidence type="ECO:0000256" key="7">
    <source>
        <dbReference type="ARBA" id="ARBA00023242"/>
    </source>
</evidence>
<evidence type="ECO:0000256" key="2">
    <source>
        <dbReference type="ARBA" id="ARBA00022821"/>
    </source>
</evidence>
<dbReference type="GO" id="GO:0005634">
    <property type="term" value="C:nucleus"/>
    <property type="evidence" value="ECO:0007669"/>
    <property type="project" value="UniProtKB-SubCell"/>
</dbReference>
<dbReference type="GO" id="GO:0003700">
    <property type="term" value="F:DNA-binding transcription factor activity"/>
    <property type="evidence" value="ECO:0007669"/>
    <property type="project" value="InterPro"/>
</dbReference>
<keyword evidence="3" id="KW-0805">Transcription regulation</keyword>
<dbReference type="GO" id="GO:0006952">
    <property type="term" value="P:defense response"/>
    <property type="evidence" value="ECO:0007669"/>
    <property type="project" value="UniProtKB-KW"/>
</dbReference>
<dbReference type="PANTHER" id="PTHR31985">
    <property type="entry name" value="ETHYLENE-RESPONSIVE TRANSCRIPTION FACTOR ERF042-RELATED"/>
    <property type="match status" value="1"/>
</dbReference>
<comment type="caution">
    <text evidence="11">The sequence shown here is derived from an EMBL/GenBank/DDBJ whole genome shotgun (WGS) entry which is preliminary data.</text>
</comment>
<dbReference type="InterPro" id="IPR036955">
    <property type="entry name" value="AP2/ERF_dom_sf"/>
</dbReference>
<dbReference type="SUPFAM" id="SSF54171">
    <property type="entry name" value="DNA-binding domain"/>
    <property type="match status" value="1"/>
</dbReference>
<comment type="similarity">
    <text evidence="8">Belongs to the AP2/ERF transcription factor family. ERF subfamily.</text>
</comment>
<dbReference type="InterPro" id="IPR051032">
    <property type="entry name" value="AP2/ERF_TF_ERF_subfamily"/>
</dbReference>
<dbReference type="PANTHER" id="PTHR31985:SF259">
    <property type="entry name" value="DEHYDRATION-RESPONSIVE ELEMENT-BINDING PROTEIN 3"/>
    <property type="match status" value="1"/>
</dbReference>
<keyword evidence="7" id="KW-0539">Nucleus</keyword>
<accession>A0A5N6LIY7</accession>
<evidence type="ECO:0000259" key="10">
    <source>
        <dbReference type="PROSITE" id="PS51032"/>
    </source>
</evidence>
<comment type="subcellular location">
    <subcellularLocation>
        <location evidence="1">Nucleus</location>
    </subcellularLocation>
</comment>
<feature type="region of interest" description="Disordered" evidence="9">
    <location>
        <begin position="114"/>
        <end position="138"/>
    </location>
</feature>
<dbReference type="InterPro" id="IPR001471">
    <property type="entry name" value="AP2/ERF_dom"/>
</dbReference>
<feature type="region of interest" description="Disordered" evidence="9">
    <location>
        <begin position="1"/>
        <end position="33"/>
    </location>
</feature>